<evidence type="ECO:0000313" key="2">
    <source>
        <dbReference type="EMBL" id="CAG8950666.1"/>
    </source>
</evidence>
<dbReference type="AlphaFoldDB" id="A0A9N9KP02"/>
<dbReference type="Proteomes" id="UP000696280">
    <property type="component" value="Unassembled WGS sequence"/>
</dbReference>
<keyword evidence="3" id="KW-1185">Reference proteome</keyword>
<proteinExistence type="predicted"/>
<evidence type="ECO:0000313" key="3">
    <source>
        <dbReference type="Proteomes" id="UP000696280"/>
    </source>
</evidence>
<dbReference type="PANTHER" id="PTHR40422:SF1">
    <property type="entry name" value="TRANSLATION MACHINERY-ASSOCIATED PROTEIN 17"/>
    <property type="match status" value="1"/>
</dbReference>
<comment type="caution">
    <text evidence="2">The sequence shown here is derived from an EMBL/GenBank/DDBJ whole genome shotgun (WGS) entry which is preliminary data.</text>
</comment>
<dbReference type="GO" id="GO:0030674">
    <property type="term" value="F:protein-macromolecule adaptor activity"/>
    <property type="evidence" value="ECO:0007669"/>
    <property type="project" value="TreeGrafter"/>
</dbReference>
<sequence length="207" mass="22394">MSSETAPINPSRFAAALKDLPLETLHFKGAEIRNSIAHLDYSNEQLQPFASGTEASCNGVPDQDCIDAIKENEIVIARMQERIQLLKSEVEGRGSSWLEFSTVEELAAEGNKEGEERLVNGTGEEHGDREGGESGEGGERNPWTDGTFQTGRIVNGEVQVDGNQSSNGTTNGTGTGTGGRLDDEALRRAMEERMRALATDDEEGMHL</sequence>
<feature type="compositionally biased region" description="Basic and acidic residues" evidence="1">
    <location>
        <begin position="110"/>
        <end position="132"/>
    </location>
</feature>
<dbReference type="EMBL" id="CAJVRL010000038">
    <property type="protein sequence ID" value="CAG8950666.1"/>
    <property type="molecule type" value="Genomic_DNA"/>
</dbReference>
<dbReference type="PANTHER" id="PTHR40422">
    <property type="entry name" value="TRANSLATION MACHINERY-ASSOCIATED PROTEIN 17"/>
    <property type="match status" value="1"/>
</dbReference>
<dbReference type="OrthoDB" id="548474at2759"/>
<dbReference type="InterPro" id="IPR038966">
    <property type="entry name" value="TMA17"/>
</dbReference>
<dbReference type="GO" id="GO:0070682">
    <property type="term" value="P:proteasome regulatory particle assembly"/>
    <property type="evidence" value="ECO:0007669"/>
    <property type="project" value="InterPro"/>
</dbReference>
<name>A0A9N9KP02_9HELO</name>
<evidence type="ECO:0008006" key="4">
    <source>
        <dbReference type="Google" id="ProtNLM"/>
    </source>
</evidence>
<accession>A0A9N9KP02</accession>
<reference evidence="2" key="1">
    <citation type="submission" date="2021-07" db="EMBL/GenBank/DDBJ databases">
        <authorList>
            <person name="Durling M."/>
        </authorList>
    </citation>
    <scope>NUCLEOTIDE SEQUENCE</scope>
</reference>
<feature type="region of interest" description="Disordered" evidence="1">
    <location>
        <begin position="108"/>
        <end position="185"/>
    </location>
</feature>
<protein>
    <recommendedName>
        <fullName evidence="4">Secondary alcohol dehydrogenase</fullName>
    </recommendedName>
</protein>
<gene>
    <name evidence="2" type="ORF">HYFRA_00002876</name>
</gene>
<organism evidence="2 3">
    <name type="scientific">Hymenoscyphus fraxineus</name>
    <dbReference type="NCBI Taxonomy" id="746836"/>
    <lineage>
        <taxon>Eukaryota</taxon>
        <taxon>Fungi</taxon>
        <taxon>Dikarya</taxon>
        <taxon>Ascomycota</taxon>
        <taxon>Pezizomycotina</taxon>
        <taxon>Leotiomycetes</taxon>
        <taxon>Helotiales</taxon>
        <taxon>Helotiaceae</taxon>
        <taxon>Hymenoscyphus</taxon>
    </lineage>
</organism>
<evidence type="ECO:0000256" key="1">
    <source>
        <dbReference type="SAM" id="MobiDB-lite"/>
    </source>
</evidence>